<sequence length="169" mass="18970">MPIPKSILNYLNKNKIKYEIISHRIVYTAYDKAATLGLKPQQVAKTVIVSLNDKDHALGLIPANKNLDKKKLLALINKQRQKAKLLNYKKIDFVSEKWMKANLKGIKLGATPPFGILYRLPTFIDNALANQPKLVVNAGDYQNSLKIAPGSLFKLDKKIIKGGFSQKKN</sequence>
<dbReference type="Proteomes" id="UP000229317">
    <property type="component" value="Unassembled WGS sequence"/>
</dbReference>
<dbReference type="AlphaFoldDB" id="A0A2H0KS32"/>
<dbReference type="EMBL" id="PCVO01000055">
    <property type="protein sequence ID" value="PIQ74971.1"/>
    <property type="molecule type" value="Genomic_DNA"/>
</dbReference>
<reference evidence="2 3" key="1">
    <citation type="submission" date="2017-09" db="EMBL/GenBank/DDBJ databases">
        <title>Depth-based differentiation of microbial function through sediment-hosted aquifers and enrichment of novel symbionts in the deep terrestrial subsurface.</title>
        <authorList>
            <person name="Probst A.J."/>
            <person name="Ladd B."/>
            <person name="Jarett J.K."/>
            <person name="Geller-Mcgrath D.E."/>
            <person name="Sieber C.M."/>
            <person name="Emerson J.B."/>
            <person name="Anantharaman K."/>
            <person name="Thomas B.C."/>
            <person name="Malmstrom R."/>
            <person name="Stieglmeier M."/>
            <person name="Klingl A."/>
            <person name="Woyke T."/>
            <person name="Ryan C.M."/>
            <person name="Banfield J.F."/>
        </authorList>
    </citation>
    <scope>NUCLEOTIDE SEQUENCE [LARGE SCALE GENOMIC DNA]</scope>
    <source>
        <strain evidence="2">CG11_big_fil_rev_8_21_14_0_20_40_15</strain>
    </source>
</reference>
<dbReference type="Gene3D" id="3.90.960.10">
    <property type="entry name" value="YbaK/aminoacyl-tRNA synthetase-associated domain"/>
    <property type="match status" value="1"/>
</dbReference>
<accession>A0A2H0KS32</accession>
<feature type="domain" description="YbaK/aminoacyl-tRNA synthetase-associated" evidence="1">
    <location>
        <begin position="26"/>
        <end position="154"/>
    </location>
</feature>
<protein>
    <recommendedName>
        <fullName evidence="1">YbaK/aminoacyl-tRNA synthetase-associated domain-containing protein</fullName>
    </recommendedName>
</protein>
<dbReference type="InterPro" id="IPR036754">
    <property type="entry name" value="YbaK/aa-tRNA-synt-asso_dom_sf"/>
</dbReference>
<evidence type="ECO:0000259" key="1">
    <source>
        <dbReference type="Pfam" id="PF04073"/>
    </source>
</evidence>
<proteinExistence type="predicted"/>
<evidence type="ECO:0000313" key="2">
    <source>
        <dbReference type="EMBL" id="PIQ74971.1"/>
    </source>
</evidence>
<name>A0A2H0KS32_9BACT</name>
<evidence type="ECO:0000313" key="3">
    <source>
        <dbReference type="Proteomes" id="UP000229317"/>
    </source>
</evidence>
<dbReference type="Pfam" id="PF04073">
    <property type="entry name" value="tRNA_edit"/>
    <property type="match status" value="1"/>
</dbReference>
<dbReference type="CDD" id="cd04332">
    <property type="entry name" value="YbaK_like"/>
    <property type="match status" value="1"/>
</dbReference>
<comment type="caution">
    <text evidence="2">The sequence shown here is derived from an EMBL/GenBank/DDBJ whole genome shotgun (WGS) entry which is preliminary data.</text>
</comment>
<dbReference type="SUPFAM" id="SSF55826">
    <property type="entry name" value="YbaK/ProRS associated domain"/>
    <property type="match status" value="1"/>
</dbReference>
<dbReference type="GO" id="GO:0002161">
    <property type="term" value="F:aminoacyl-tRNA deacylase activity"/>
    <property type="evidence" value="ECO:0007669"/>
    <property type="project" value="InterPro"/>
</dbReference>
<dbReference type="InterPro" id="IPR007214">
    <property type="entry name" value="YbaK/aa-tRNA-synth-assoc-dom"/>
</dbReference>
<organism evidence="2 3">
    <name type="scientific">Candidatus Portnoybacteria bacterium CG11_big_fil_rev_8_21_14_0_20_40_15</name>
    <dbReference type="NCBI Taxonomy" id="1974817"/>
    <lineage>
        <taxon>Bacteria</taxon>
        <taxon>Candidatus Portnoyibacteriota</taxon>
    </lineage>
</organism>
<gene>
    <name evidence="2" type="ORF">COV84_03710</name>
</gene>